<gene>
    <name evidence="10" type="primary">CERS1</name>
    <name evidence="10" type="ORF">TR136795</name>
</gene>
<comment type="subcellular location">
    <subcellularLocation>
        <location evidence="1">Membrane</location>
        <topology evidence="1">Multi-pass membrane protein</topology>
    </subcellularLocation>
</comment>
<feature type="domain" description="TLC" evidence="9">
    <location>
        <begin position="175"/>
        <end position="405"/>
    </location>
</feature>
<evidence type="ECO:0000259" key="9">
    <source>
        <dbReference type="PROSITE" id="PS50922"/>
    </source>
</evidence>
<evidence type="ECO:0000256" key="7">
    <source>
        <dbReference type="PROSITE-ProRule" id="PRU00205"/>
    </source>
</evidence>
<evidence type="ECO:0000256" key="3">
    <source>
        <dbReference type="ARBA" id="ARBA00004991"/>
    </source>
</evidence>
<protein>
    <submittedName>
        <fullName evidence="10">Ceramide synthase 1</fullName>
    </submittedName>
</protein>
<keyword evidence="6 7" id="KW-0472">Membrane</keyword>
<evidence type="ECO:0000256" key="4">
    <source>
        <dbReference type="ARBA" id="ARBA00022692"/>
    </source>
</evidence>
<accession>A0A0X3PX88</accession>
<dbReference type="GO" id="GO:0050291">
    <property type="term" value="F:sphingosine N-acyltransferase activity"/>
    <property type="evidence" value="ECO:0007669"/>
    <property type="project" value="InterPro"/>
</dbReference>
<dbReference type="PROSITE" id="PS50922">
    <property type="entry name" value="TLC"/>
    <property type="match status" value="1"/>
</dbReference>
<name>A0A0X3PX88_SCHSO</name>
<dbReference type="InterPro" id="IPR006634">
    <property type="entry name" value="TLC-dom"/>
</dbReference>
<evidence type="ECO:0000256" key="1">
    <source>
        <dbReference type="ARBA" id="ARBA00004141"/>
    </source>
</evidence>
<evidence type="ECO:0000313" key="10">
    <source>
        <dbReference type="EMBL" id="JAP56455.1"/>
    </source>
</evidence>
<comment type="pathway">
    <text evidence="3">Sphingolipid metabolism.</text>
</comment>
<evidence type="ECO:0000256" key="6">
    <source>
        <dbReference type="ARBA" id="ARBA00023136"/>
    </source>
</evidence>
<proteinExistence type="predicted"/>
<evidence type="ECO:0000256" key="2">
    <source>
        <dbReference type="ARBA" id="ARBA00004760"/>
    </source>
</evidence>
<dbReference type="PANTHER" id="PTHR12560">
    <property type="entry name" value="LONGEVITY ASSURANCE FACTOR 1 LAG1"/>
    <property type="match status" value="1"/>
</dbReference>
<dbReference type="Pfam" id="PF03798">
    <property type="entry name" value="TRAM_LAG1_CLN8"/>
    <property type="match status" value="1"/>
</dbReference>
<dbReference type="PANTHER" id="PTHR12560:SF58">
    <property type="entry name" value="CERAMIDE SYNTHASE 1"/>
    <property type="match status" value="1"/>
</dbReference>
<feature type="transmembrane region" description="Helical" evidence="8">
    <location>
        <begin position="374"/>
        <end position="397"/>
    </location>
</feature>
<dbReference type="GO" id="GO:0046513">
    <property type="term" value="P:ceramide biosynthetic process"/>
    <property type="evidence" value="ECO:0007669"/>
    <property type="project" value="InterPro"/>
</dbReference>
<keyword evidence="5 8" id="KW-1133">Transmembrane helix</keyword>
<dbReference type="SMART" id="SM00724">
    <property type="entry name" value="TLC"/>
    <property type="match status" value="1"/>
</dbReference>
<feature type="transmembrane region" description="Helical" evidence="8">
    <location>
        <begin position="255"/>
        <end position="273"/>
    </location>
</feature>
<sequence>MVACRRRAGIAYTLGPYLVRTEATIRRPSRLKLVWIITHPDSGFKMACALFSSVLTTGISSALAMPGMQATLSDAGEDCDYHRQAALPTVTNFLRQTYIAVQELAFNWEKYPYDHEFTVRMFTDGLPGLYEVGLILALTFSFIIFRIIVDPILRAFLRRVKFRECDVQKFPECFFRSIYYICITAYGVKTIYLSGKYVFFQEPCTGFDLNPDLDQYFSHPMPTDLLILYWVQFSYYFSNVYMVQFLDTVKKDTGMMMIHHIVTLLLIGFSYLARRIFQCWHAELLDHFRYVKVGCVVYLLHDVSDAILESGKLLIYYNGRENKRHPWGELISTSLFVAFTCSWFYLRIYLFPLHLLHAANWCIYLKRDFMMLKFYLLFNFLLVALFTMHLVWGWFILRMAFRLVIGQSNRLEDIREEEESNGHILKEKKA</sequence>
<organism evidence="10">
    <name type="scientific">Schistocephalus solidus</name>
    <name type="common">Tapeworm</name>
    <dbReference type="NCBI Taxonomy" id="70667"/>
    <lineage>
        <taxon>Eukaryota</taxon>
        <taxon>Metazoa</taxon>
        <taxon>Spiralia</taxon>
        <taxon>Lophotrochozoa</taxon>
        <taxon>Platyhelminthes</taxon>
        <taxon>Cestoda</taxon>
        <taxon>Eucestoda</taxon>
        <taxon>Diphyllobothriidea</taxon>
        <taxon>Diphyllobothriidae</taxon>
        <taxon>Schistocephalus</taxon>
    </lineage>
</organism>
<dbReference type="InterPro" id="IPR016439">
    <property type="entry name" value="Lag1/Lac1-like"/>
</dbReference>
<feature type="transmembrane region" description="Helical" evidence="8">
    <location>
        <begin position="129"/>
        <end position="149"/>
    </location>
</feature>
<reference evidence="10" key="1">
    <citation type="submission" date="2016-01" db="EMBL/GenBank/DDBJ databases">
        <title>Reference transcriptome for the parasite Schistocephalus solidus: insights into the molecular evolution of parasitism.</title>
        <authorList>
            <person name="Hebert F.O."/>
            <person name="Grambauer S."/>
            <person name="Barber I."/>
            <person name="Landry C.R."/>
            <person name="Aubin-Horth N."/>
        </authorList>
    </citation>
    <scope>NUCLEOTIDE SEQUENCE</scope>
</reference>
<dbReference type="UniPathway" id="UPA00222"/>
<dbReference type="EMBL" id="GEEE01006770">
    <property type="protein sequence ID" value="JAP56455.1"/>
    <property type="molecule type" value="Transcribed_RNA"/>
</dbReference>
<keyword evidence="4 7" id="KW-0812">Transmembrane</keyword>
<dbReference type="GO" id="GO:0016020">
    <property type="term" value="C:membrane"/>
    <property type="evidence" value="ECO:0007669"/>
    <property type="project" value="UniProtKB-SubCell"/>
</dbReference>
<comment type="pathway">
    <text evidence="2">Lipid metabolism; sphingolipid metabolism.</text>
</comment>
<evidence type="ECO:0000256" key="5">
    <source>
        <dbReference type="ARBA" id="ARBA00022989"/>
    </source>
</evidence>
<dbReference type="AlphaFoldDB" id="A0A0X3PX88"/>
<feature type="transmembrane region" description="Helical" evidence="8">
    <location>
        <begin position="225"/>
        <end position="243"/>
    </location>
</feature>
<evidence type="ECO:0000256" key="8">
    <source>
        <dbReference type="SAM" id="Phobius"/>
    </source>
</evidence>
<feature type="transmembrane region" description="Helical" evidence="8">
    <location>
        <begin position="46"/>
        <end position="65"/>
    </location>
</feature>